<reference evidence="2 3" key="1">
    <citation type="submission" date="2014-11" db="EMBL/GenBank/DDBJ databases">
        <authorList>
            <person name="Zhu J."/>
            <person name="Qi W."/>
            <person name="Song R."/>
        </authorList>
    </citation>
    <scope>NUCLEOTIDE SEQUENCE [LARGE SCALE GENOMIC DNA]</scope>
</reference>
<dbReference type="InParanoid" id="A0A0G4E8K9"/>
<dbReference type="Proteomes" id="UP000041254">
    <property type="component" value="Unassembled WGS sequence"/>
</dbReference>
<dbReference type="PhylomeDB" id="A0A0G4E8K9"/>
<feature type="region of interest" description="Disordered" evidence="1">
    <location>
        <begin position="184"/>
        <end position="203"/>
    </location>
</feature>
<proteinExistence type="predicted"/>
<accession>A0A0G4E8K9</accession>
<evidence type="ECO:0000313" key="3">
    <source>
        <dbReference type="Proteomes" id="UP000041254"/>
    </source>
</evidence>
<feature type="region of interest" description="Disordered" evidence="1">
    <location>
        <begin position="96"/>
        <end position="118"/>
    </location>
</feature>
<gene>
    <name evidence="2" type="ORF">Vbra_10839</name>
</gene>
<protein>
    <submittedName>
        <fullName evidence="2">Uncharacterized protein</fullName>
    </submittedName>
</protein>
<sequence>MSGEGEPNCPRTQGGAPAGAGGTPSTSEGLVRLEERIASLHTHMDQASHTRGCRCAAALQHHSRGTDALSRQQVGARLRRSLVGIRCAARRRGWRQGHHSPIGLATPKQPPDDSADGLPPDVCRDVIYPCLRIDEAVGSARPISRAHGSQLVDEAFVLRRIAKHLSRHSLTGLIDVDRTAADTTDAAAPTPAPPTSSSSDAPTLGGDAGCGDGGHQSHFGYLCRCCYALEHGGAVWCEWPDFIRLADIYNLTPSTGLPLVMSAEWMAAHLPTKGDFHTMPLALRQYSTFGHLLNYQGTSLALTKVDDADGDEGDGGRRYLIGSGDYAWDFETVSLSDLPAGHPYRRTYDPHNPPIRYGDVGDSLFPSFTAFMKRMVLVDWYSQEGVDEKRAIHATVADGDERYQRLLTEPINGHTTIDFICEEEGEDERLRLIILKGMKEGDAIAAHLYLIDCNINLYTTEAKIEGQERLADRYPIAMSLARPLLTKNGLAHLIPH</sequence>
<evidence type="ECO:0000256" key="1">
    <source>
        <dbReference type="SAM" id="MobiDB-lite"/>
    </source>
</evidence>
<feature type="region of interest" description="Disordered" evidence="1">
    <location>
        <begin position="1"/>
        <end position="27"/>
    </location>
</feature>
<organism evidence="2 3">
    <name type="scientific">Vitrella brassicaformis (strain CCMP3155)</name>
    <dbReference type="NCBI Taxonomy" id="1169540"/>
    <lineage>
        <taxon>Eukaryota</taxon>
        <taxon>Sar</taxon>
        <taxon>Alveolata</taxon>
        <taxon>Colpodellida</taxon>
        <taxon>Vitrellaceae</taxon>
        <taxon>Vitrella</taxon>
    </lineage>
</organism>
<dbReference type="EMBL" id="CDMY01000013">
    <property type="protein sequence ID" value="CEL91687.1"/>
    <property type="molecule type" value="Genomic_DNA"/>
</dbReference>
<keyword evidence="3" id="KW-1185">Reference proteome</keyword>
<dbReference type="AlphaFoldDB" id="A0A0G4E8K9"/>
<name>A0A0G4E8K9_VITBC</name>
<evidence type="ECO:0000313" key="2">
    <source>
        <dbReference type="EMBL" id="CEL91687.1"/>
    </source>
</evidence>
<dbReference type="VEuPathDB" id="CryptoDB:Vbra_10839"/>